<dbReference type="SUPFAM" id="SSF81383">
    <property type="entry name" value="F-box domain"/>
    <property type="match status" value="1"/>
</dbReference>
<dbReference type="InterPro" id="IPR001810">
    <property type="entry name" value="F-box_dom"/>
</dbReference>
<dbReference type="Pfam" id="PF12937">
    <property type="entry name" value="F-box-like"/>
    <property type="match status" value="1"/>
</dbReference>
<sequence length="503" mass="59846">MEETNENFSIENISEEVWVHIFSFLEVKSLEEVSKVCSRFYSLILQNKKLQSKLSLEINRFNVEEVIKKMERLPYKSININTGRFRVRQDTMTIPEFSIVIENIFKQQNHDIEKLEVTNVRGNFNIEHFRFFQNLSKLILIDVKIDLSGLYLNNDVINIPNLKFLKIYRCSDVVTSLFRAENLKIFMYQGYENYEFLKFSTKLESLTIVDFRLNNLKKIIQLELKLKYLSLFIIPEDEYIDSVQFDFKHFLITQQDSLQQLSIEINKMGVEFVELCLTELQKLTKFSFKTIKSTFLNFPIVCVNNSIKDFEIDGKINLDSCNLISWCPSATLLTLYMSESSSFNILEHISKTMLNLRTLKIQTKSANYEYFNQKLKFENLEILKISNIQDNCREIWHKVAISCPNLKELTLMNHKIIIDSKIIEMVLRKCQNLQVMNFYAKYIHVSRYFFKAFVDFPANLNLMKFSYEDCEHYFHEGVEYLRKETNINIDAKRFYFHKCKSDF</sequence>
<gene>
    <name evidence="2" type="ORF">CHIRRI_LOCUS14421</name>
</gene>
<dbReference type="InterPro" id="IPR036047">
    <property type="entry name" value="F-box-like_dom_sf"/>
</dbReference>
<dbReference type="SUPFAM" id="SSF52047">
    <property type="entry name" value="RNI-like"/>
    <property type="match status" value="1"/>
</dbReference>
<dbReference type="CDD" id="cd09917">
    <property type="entry name" value="F-box_SF"/>
    <property type="match status" value="1"/>
</dbReference>
<accession>A0A9N9WYZ9</accession>
<dbReference type="Gene3D" id="3.80.10.10">
    <property type="entry name" value="Ribonuclease Inhibitor"/>
    <property type="match status" value="1"/>
</dbReference>
<dbReference type="SMART" id="SM00256">
    <property type="entry name" value="FBOX"/>
    <property type="match status" value="1"/>
</dbReference>
<dbReference type="EMBL" id="OU895880">
    <property type="protein sequence ID" value="CAG9811614.1"/>
    <property type="molecule type" value="Genomic_DNA"/>
</dbReference>
<organism evidence="2 3">
    <name type="scientific">Chironomus riparius</name>
    <dbReference type="NCBI Taxonomy" id="315576"/>
    <lineage>
        <taxon>Eukaryota</taxon>
        <taxon>Metazoa</taxon>
        <taxon>Ecdysozoa</taxon>
        <taxon>Arthropoda</taxon>
        <taxon>Hexapoda</taxon>
        <taxon>Insecta</taxon>
        <taxon>Pterygota</taxon>
        <taxon>Neoptera</taxon>
        <taxon>Endopterygota</taxon>
        <taxon>Diptera</taxon>
        <taxon>Nematocera</taxon>
        <taxon>Chironomoidea</taxon>
        <taxon>Chironomidae</taxon>
        <taxon>Chironominae</taxon>
        <taxon>Chironomus</taxon>
    </lineage>
</organism>
<dbReference type="Gene3D" id="1.20.1280.50">
    <property type="match status" value="1"/>
</dbReference>
<protein>
    <recommendedName>
        <fullName evidence="1">F-box domain-containing protein</fullName>
    </recommendedName>
</protein>
<evidence type="ECO:0000313" key="3">
    <source>
        <dbReference type="Proteomes" id="UP001153620"/>
    </source>
</evidence>
<proteinExistence type="predicted"/>
<dbReference type="InterPro" id="IPR032675">
    <property type="entry name" value="LRR_dom_sf"/>
</dbReference>
<reference evidence="2" key="2">
    <citation type="submission" date="2022-10" db="EMBL/GenBank/DDBJ databases">
        <authorList>
            <consortium name="ENA_rothamsted_submissions"/>
            <consortium name="culmorum"/>
            <person name="King R."/>
        </authorList>
    </citation>
    <scope>NUCLEOTIDE SEQUENCE</scope>
</reference>
<keyword evidence="3" id="KW-1185">Reference proteome</keyword>
<name>A0A9N9WYZ9_9DIPT</name>
<feature type="domain" description="F-box" evidence="1">
    <location>
        <begin position="7"/>
        <end position="54"/>
    </location>
</feature>
<dbReference type="Proteomes" id="UP001153620">
    <property type="component" value="Chromosome 4"/>
</dbReference>
<reference evidence="2" key="1">
    <citation type="submission" date="2022-01" db="EMBL/GenBank/DDBJ databases">
        <authorList>
            <person name="King R."/>
        </authorList>
    </citation>
    <scope>NUCLEOTIDE SEQUENCE</scope>
</reference>
<dbReference type="AlphaFoldDB" id="A0A9N9WYZ9"/>
<evidence type="ECO:0000259" key="1">
    <source>
        <dbReference type="PROSITE" id="PS50181"/>
    </source>
</evidence>
<dbReference type="PROSITE" id="PS50181">
    <property type="entry name" value="FBOX"/>
    <property type="match status" value="1"/>
</dbReference>
<evidence type="ECO:0000313" key="2">
    <source>
        <dbReference type="EMBL" id="CAG9811614.1"/>
    </source>
</evidence>